<dbReference type="Proteomes" id="UP001065174">
    <property type="component" value="Chromosome"/>
</dbReference>
<dbReference type="PROSITE" id="PS51257">
    <property type="entry name" value="PROKAR_LIPOPROTEIN"/>
    <property type="match status" value="1"/>
</dbReference>
<evidence type="ECO:0000313" key="2">
    <source>
        <dbReference type="EMBL" id="UXP30885.1"/>
    </source>
</evidence>
<protein>
    <recommendedName>
        <fullName evidence="4">Lipoprotein</fullName>
    </recommendedName>
</protein>
<evidence type="ECO:0000313" key="3">
    <source>
        <dbReference type="Proteomes" id="UP001065174"/>
    </source>
</evidence>
<feature type="chain" id="PRO_5045661627" description="Lipoprotein" evidence="1">
    <location>
        <begin position="21"/>
        <end position="277"/>
    </location>
</feature>
<sequence>MKLVTKWSLMVVMMSTIFFACDRANELDDSRDEELGATEEILDAENMVDEDVSLTEDALNDISASASGRSVASLCAEITVDSVNHVITLDFGSGCVGPYGRSRSGKIVMTYGGEFNDGLANRIITFEDYVVNNKEVTGSIEVGNYNQTTDGTYTATRTMNNYTVTFPNGTSKTILGATTYEIIEGYGDYDVSNNVVLVTGSYKTTTTFGATYTYTIVEPVKLSYACLLSGNMLRVEGLIEIKRTNAVRVRTKTIDYGEGCDDSYTVSIDSELIEVEG</sequence>
<reference evidence="2" key="1">
    <citation type="submission" date="2022-09" db="EMBL/GenBank/DDBJ databases">
        <title>Comparative genomics and taxonomic characterization of three novel marine species of genus Reichenbachiella exhibiting antioxidant and polysaccharide degradation activities.</title>
        <authorList>
            <person name="Muhammad N."/>
            <person name="Lee Y.-J."/>
            <person name="Ko J."/>
            <person name="Kim S.-G."/>
        </authorList>
    </citation>
    <scope>NUCLEOTIDE SEQUENCE</scope>
    <source>
        <strain evidence="2">BKB1-1</strain>
    </source>
</reference>
<evidence type="ECO:0000256" key="1">
    <source>
        <dbReference type="SAM" id="SignalP"/>
    </source>
</evidence>
<gene>
    <name evidence="2" type="ORF">N6H18_11030</name>
</gene>
<dbReference type="EMBL" id="CP106679">
    <property type="protein sequence ID" value="UXP30885.1"/>
    <property type="molecule type" value="Genomic_DNA"/>
</dbReference>
<name>A0ABY6CRG5_9BACT</name>
<proteinExistence type="predicted"/>
<keyword evidence="3" id="KW-1185">Reference proteome</keyword>
<accession>A0ABY6CRG5</accession>
<evidence type="ECO:0008006" key="4">
    <source>
        <dbReference type="Google" id="ProtNLM"/>
    </source>
</evidence>
<organism evidence="2 3">
    <name type="scientific">Reichenbachiella agarivorans</name>
    <dbReference type="NCBI Taxonomy" id="2979464"/>
    <lineage>
        <taxon>Bacteria</taxon>
        <taxon>Pseudomonadati</taxon>
        <taxon>Bacteroidota</taxon>
        <taxon>Cytophagia</taxon>
        <taxon>Cytophagales</taxon>
        <taxon>Reichenbachiellaceae</taxon>
        <taxon>Reichenbachiella</taxon>
    </lineage>
</organism>
<keyword evidence="1" id="KW-0732">Signal</keyword>
<feature type="signal peptide" evidence="1">
    <location>
        <begin position="1"/>
        <end position="20"/>
    </location>
</feature>
<dbReference type="RefSeq" id="WP_262308331.1">
    <property type="nucleotide sequence ID" value="NZ_CP106679.1"/>
</dbReference>